<dbReference type="GO" id="GO:0005634">
    <property type="term" value="C:nucleus"/>
    <property type="evidence" value="ECO:0000318"/>
    <property type="project" value="GO_Central"/>
</dbReference>
<keyword evidence="4" id="KW-1185">Reference proteome</keyword>
<reference evidence="3" key="3">
    <citation type="submission" date="2015-04" db="UniProtKB">
        <authorList>
            <consortium name="EnsemblPlants"/>
        </authorList>
    </citation>
    <scope>IDENTIFICATION</scope>
    <source>
        <strain evidence="3">cv. Jemalong A17</strain>
    </source>
</reference>
<dbReference type="GO" id="GO:0005737">
    <property type="term" value="C:cytoplasm"/>
    <property type="evidence" value="ECO:0000318"/>
    <property type="project" value="GO_Central"/>
</dbReference>
<protein>
    <submittedName>
        <fullName evidence="2 3">Uncharacterized protein</fullName>
    </submittedName>
</protein>
<gene>
    <name evidence="2" type="ordered locus">MTR_7g034615</name>
</gene>
<proteinExistence type="predicted"/>
<feature type="region of interest" description="Disordered" evidence="1">
    <location>
        <begin position="1"/>
        <end position="36"/>
    </location>
</feature>
<evidence type="ECO:0000256" key="1">
    <source>
        <dbReference type="SAM" id="MobiDB-lite"/>
    </source>
</evidence>
<dbReference type="GO" id="GO:0004674">
    <property type="term" value="F:protein serine/threonine kinase activity"/>
    <property type="evidence" value="ECO:0000318"/>
    <property type="project" value="GO_Central"/>
</dbReference>
<dbReference type="Proteomes" id="UP000002051">
    <property type="component" value="Unassembled WGS sequence"/>
</dbReference>
<accession>A0A072U8R1</accession>
<feature type="compositionally biased region" description="Polar residues" evidence="1">
    <location>
        <begin position="70"/>
        <end position="80"/>
    </location>
</feature>
<reference evidence="2 4" key="1">
    <citation type="journal article" date="2011" name="Nature">
        <title>The Medicago genome provides insight into the evolution of rhizobial symbioses.</title>
        <authorList>
            <person name="Young N.D."/>
            <person name="Debelle F."/>
            <person name="Oldroyd G.E."/>
            <person name="Geurts R."/>
            <person name="Cannon S.B."/>
            <person name="Udvardi M.K."/>
            <person name="Benedito V.A."/>
            <person name="Mayer K.F."/>
            <person name="Gouzy J."/>
            <person name="Schoof H."/>
            <person name="Van de Peer Y."/>
            <person name="Proost S."/>
            <person name="Cook D.R."/>
            <person name="Meyers B.C."/>
            <person name="Spannagl M."/>
            <person name="Cheung F."/>
            <person name="De Mita S."/>
            <person name="Krishnakumar V."/>
            <person name="Gundlach H."/>
            <person name="Zhou S."/>
            <person name="Mudge J."/>
            <person name="Bharti A.K."/>
            <person name="Murray J.D."/>
            <person name="Naoumkina M.A."/>
            <person name="Rosen B."/>
            <person name="Silverstein K.A."/>
            <person name="Tang H."/>
            <person name="Rombauts S."/>
            <person name="Zhao P.X."/>
            <person name="Zhou P."/>
            <person name="Barbe V."/>
            <person name="Bardou P."/>
            <person name="Bechner M."/>
            <person name="Bellec A."/>
            <person name="Berger A."/>
            <person name="Berges H."/>
            <person name="Bidwell S."/>
            <person name="Bisseling T."/>
            <person name="Choisne N."/>
            <person name="Couloux A."/>
            <person name="Denny R."/>
            <person name="Deshpande S."/>
            <person name="Dai X."/>
            <person name="Doyle J.J."/>
            <person name="Dudez A.M."/>
            <person name="Farmer A.D."/>
            <person name="Fouteau S."/>
            <person name="Franken C."/>
            <person name="Gibelin C."/>
            <person name="Gish J."/>
            <person name="Goldstein S."/>
            <person name="Gonzalez A.J."/>
            <person name="Green P.J."/>
            <person name="Hallab A."/>
            <person name="Hartog M."/>
            <person name="Hua A."/>
            <person name="Humphray S.J."/>
            <person name="Jeong D.H."/>
            <person name="Jing Y."/>
            <person name="Jocker A."/>
            <person name="Kenton S.M."/>
            <person name="Kim D.J."/>
            <person name="Klee K."/>
            <person name="Lai H."/>
            <person name="Lang C."/>
            <person name="Lin S."/>
            <person name="Macmil S.L."/>
            <person name="Magdelenat G."/>
            <person name="Matthews L."/>
            <person name="McCorrison J."/>
            <person name="Monaghan E.L."/>
            <person name="Mun J.H."/>
            <person name="Najar F.Z."/>
            <person name="Nicholson C."/>
            <person name="Noirot C."/>
            <person name="O'Bleness M."/>
            <person name="Paule C.R."/>
            <person name="Poulain J."/>
            <person name="Prion F."/>
            <person name="Qin B."/>
            <person name="Qu C."/>
            <person name="Retzel E.F."/>
            <person name="Riddle C."/>
            <person name="Sallet E."/>
            <person name="Samain S."/>
            <person name="Samson N."/>
            <person name="Sanders I."/>
            <person name="Saurat O."/>
            <person name="Scarpelli C."/>
            <person name="Schiex T."/>
            <person name="Segurens B."/>
            <person name="Severin A.J."/>
            <person name="Sherrier D.J."/>
            <person name="Shi R."/>
            <person name="Sims S."/>
            <person name="Singer S.R."/>
            <person name="Sinharoy S."/>
            <person name="Sterck L."/>
            <person name="Viollet A."/>
            <person name="Wang B.B."/>
            <person name="Wang K."/>
            <person name="Wang M."/>
            <person name="Wang X."/>
            <person name="Warfsmann J."/>
            <person name="Weissenbach J."/>
            <person name="White D.D."/>
            <person name="White J.D."/>
            <person name="Wiley G.B."/>
            <person name="Wincker P."/>
            <person name="Xing Y."/>
            <person name="Yang L."/>
            <person name="Yao Z."/>
            <person name="Ying F."/>
            <person name="Zhai J."/>
            <person name="Zhou L."/>
            <person name="Zuber A."/>
            <person name="Denarie J."/>
            <person name="Dixon R.A."/>
            <person name="May G.D."/>
            <person name="Schwartz D.C."/>
            <person name="Rogers J."/>
            <person name="Quetier F."/>
            <person name="Town C.D."/>
            <person name="Roe B.A."/>
        </authorList>
    </citation>
    <scope>NUCLEOTIDE SEQUENCE [LARGE SCALE GENOMIC DNA]</scope>
    <source>
        <strain evidence="2">A17</strain>
        <strain evidence="3 4">cv. Jemalong A17</strain>
    </source>
</reference>
<name>A0A072U8R1_MEDTR</name>
<evidence type="ECO:0000313" key="2">
    <source>
        <dbReference type="EMBL" id="KEH22235.1"/>
    </source>
</evidence>
<organism evidence="2 4">
    <name type="scientific">Medicago truncatula</name>
    <name type="common">Barrel medic</name>
    <name type="synonym">Medicago tribuloides</name>
    <dbReference type="NCBI Taxonomy" id="3880"/>
    <lineage>
        <taxon>Eukaryota</taxon>
        <taxon>Viridiplantae</taxon>
        <taxon>Streptophyta</taxon>
        <taxon>Embryophyta</taxon>
        <taxon>Tracheophyta</taxon>
        <taxon>Spermatophyta</taxon>
        <taxon>Magnoliopsida</taxon>
        <taxon>eudicotyledons</taxon>
        <taxon>Gunneridae</taxon>
        <taxon>Pentapetalae</taxon>
        <taxon>rosids</taxon>
        <taxon>fabids</taxon>
        <taxon>Fabales</taxon>
        <taxon>Fabaceae</taxon>
        <taxon>Papilionoideae</taxon>
        <taxon>50 kb inversion clade</taxon>
        <taxon>NPAAA clade</taxon>
        <taxon>Hologalegina</taxon>
        <taxon>IRL clade</taxon>
        <taxon>Trifolieae</taxon>
        <taxon>Medicago</taxon>
    </lineage>
</organism>
<dbReference type="GO" id="GO:0005886">
    <property type="term" value="C:plasma membrane"/>
    <property type="evidence" value="ECO:0000318"/>
    <property type="project" value="GO_Central"/>
</dbReference>
<dbReference type="EnsemblPlants" id="KEH22235">
    <property type="protein sequence ID" value="KEH22235"/>
    <property type="gene ID" value="MTR_7g034615"/>
</dbReference>
<evidence type="ECO:0000313" key="4">
    <source>
        <dbReference type="Proteomes" id="UP000002051"/>
    </source>
</evidence>
<dbReference type="EMBL" id="CM001223">
    <property type="protein sequence ID" value="KEH22235.1"/>
    <property type="molecule type" value="Genomic_DNA"/>
</dbReference>
<feature type="region of interest" description="Disordered" evidence="1">
    <location>
        <begin position="57"/>
        <end position="87"/>
    </location>
</feature>
<sequence length="260" mass="29308">MGDMISIPIPTIPSDDLSSPSPSPQGKFPTNISPNGMVPTGIPHLWMFRNQFPALDHNPPSTSWPPLGASRNQGPSSNHHSQGKMKDAYEEAKNVEHEGTAKMEKQYHNPNSKSDYASQTETFESCLVRAGRRALVEGVLEVLLVMNKTELSSCKKLPRAQTERERYCSLLIIHFYLHCTHTLRQNHSLAWLWSFVLLGDLHALRQRQLGNIFQNMLQVSAFPICTISSNSDCSEISIIFPFARSSKNYAVFMVMEDYNE</sequence>
<dbReference type="AlphaFoldDB" id="A0A072U8R1"/>
<dbReference type="HOGENOM" id="CLU_1071055_0_0_1"/>
<evidence type="ECO:0000313" key="3">
    <source>
        <dbReference type="EnsemblPlants" id="KEH22235"/>
    </source>
</evidence>
<reference evidence="2 4" key="2">
    <citation type="journal article" date="2014" name="BMC Genomics">
        <title>An improved genome release (version Mt4.0) for the model legume Medicago truncatula.</title>
        <authorList>
            <person name="Tang H."/>
            <person name="Krishnakumar V."/>
            <person name="Bidwell S."/>
            <person name="Rosen B."/>
            <person name="Chan A."/>
            <person name="Zhou S."/>
            <person name="Gentzbittel L."/>
            <person name="Childs K.L."/>
            <person name="Yandell M."/>
            <person name="Gundlach H."/>
            <person name="Mayer K.F."/>
            <person name="Schwartz D.C."/>
            <person name="Town C.D."/>
        </authorList>
    </citation>
    <scope>GENOME REANNOTATION</scope>
    <source>
        <strain evidence="2">A17</strain>
        <strain evidence="3 4">cv. Jemalong A17</strain>
    </source>
</reference>
<feature type="compositionally biased region" description="Low complexity" evidence="1">
    <location>
        <begin position="1"/>
        <end position="20"/>
    </location>
</feature>